<dbReference type="InterPro" id="IPR017853">
    <property type="entry name" value="GH"/>
</dbReference>
<dbReference type="Proteomes" id="UP000440096">
    <property type="component" value="Unassembled WGS sequence"/>
</dbReference>
<dbReference type="PROSITE" id="PS51904">
    <property type="entry name" value="GLYCOSYL_HYDROL_F25_2"/>
    <property type="match status" value="1"/>
</dbReference>
<evidence type="ECO:0000313" key="3">
    <source>
        <dbReference type="Proteomes" id="UP000440096"/>
    </source>
</evidence>
<reference evidence="2 3" key="1">
    <citation type="submission" date="2019-11" db="EMBL/GenBank/DDBJ databases">
        <title>Draft genome of Amycolatopsis RM579.</title>
        <authorList>
            <person name="Duangmal K."/>
            <person name="Mingma R."/>
        </authorList>
    </citation>
    <scope>NUCLEOTIDE SEQUENCE [LARGE SCALE GENOMIC DNA]</scope>
    <source>
        <strain evidence="2 3">RM579</strain>
    </source>
</reference>
<protein>
    <submittedName>
        <fullName evidence="2">Lysozyme</fullName>
    </submittedName>
</protein>
<proteinExistence type="inferred from homology"/>
<dbReference type="InterPro" id="IPR002053">
    <property type="entry name" value="Glyco_hydro_25"/>
</dbReference>
<gene>
    <name evidence="2" type="ORF">GKO32_12455</name>
</gene>
<organism evidence="2 3">
    <name type="scientific">Amycolatopsis pithecellobii</name>
    <dbReference type="NCBI Taxonomy" id="664692"/>
    <lineage>
        <taxon>Bacteria</taxon>
        <taxon>Bacillati</taxon>
        <taxon>Actinomycetota</taxon>
        <taxon>Actinomycetes</taxon>
        <taxon>Pseudonocardiales</taxon>
        <taxon>Pseudonocardiaceae</taxon>
        <taxon>Amycolatopsis</taxon>
    </lineage>
</organism>
<dbReference type="SUPFAM" id="SSF51445">
    <property type="entry name" value="(Trans)glycosidases"/>
    <property type="match status" value="1"/>
</dbReference>
<sequence>MVRLSRGPATTGAPVANSHISPFSHLEWLDNALGSARVEVLGEDENGRGINLSLHATVADWDMVRSAAIVFASITVTENVNWSDTGAQKQIAAAQQAGVRAGIRHYARPGAPQDQAEHCVRLGKQLGVFGPGSLAPALDVDAVGVNDRFIKAWIKAVRNAAGIRRVLVYATHDAWLHDLHPDKWADSEVILWVRRHNGIPGRPGWFHPRLGMHEHGAAPVAPGLTGPIGLDAIVYPLTIADVLI</sequence>
<evidence type="ECO:0000256" key="1">
    <source>
        <dbReference type="ARBA" id="ARBA00010646"/>
    </source>
</evidence>
<comment type="similarity">
    <text evidence="1">Belongs to the glycosyl hydrolase 25 family.</text>
</comment>
<dbReference type="EMBL" id="WMBA01000015">
    <property type="protein sequence ID" value="MTD54786.1"/>
    <property type="molecule type" value="Genomic_DNA"/>
</dbReference>
<dbReference type="Gene3D" id="3.20.20.80">
    <property type="entry name" value="Glycosidases"/>
    <property type="match status" value="1"/>
</dbReference>
<comment type="caution">
    <text evidence="2">The sequence shown here is derived from an EMBL/GenBank/DDBJ whole genome shotgun (WGS) entry which is preliminary data.</text>
</comment>
<name>A0A6N7Z5L3_9PSEU</name>
<accession>A0A6N7Z5L3</accession>
<dbReference type="GO" id="GO:0016998">
    <property type="term" value="P:cell wall macromolecule catabolic process"/>
    <property type="evidence" value="ECO:0007669"/>
    <property type="project" value="InterPro"/>
</dbReference>
<dbReference type="AlphaFoldDB" id="A0A6N7Z5L3"/>
<evidence type="ECO:0000313" key="2">
    <source>
        <dbReference type="EMBL" id="MTD54786.1"/>
    </source>
</evidence>
<dbReference type="GO" id="GO:0009253">
    <property type="term" value="P:peptidoglycan catabolic process"/>
    <property type="evidence" value="ECO:0007669"/>
    <property type="project" value="InterPro"/>
</dbReference>
<keyword evidence="3" id="KW-1185">Reference proteome</keyword>
<dbReference type="OrthoDB" id="3698205at2"/>
<dbReference type="GO" id="GO:0003796">
    <property type="term" value="F:lysozyme activity"/>
    <property type="evidence" value="ECO:0007669"/>
    <property type="project" value="InterPro"/>
</dbReference>
<dbReference type="Pfam" id="PF01183">
    <property type="entry name" value="Glyco_hydro_25"/>
    <property type="match status" value="1"/>
</dbReference>